<accession>A0AAV8SKK5</accession>
<organism evidence="4 5">
    <name type="scientific">Erythroxylum novogranatense</name>
    <dbReference type="NCBI Taxonomy" id="1862640"/>
    <lineage>
        <taxon>Eukaryota</taxon>
        <taxon>Viridiplantae</taxon>
        <taxon>Streptophyta</taxon>
        <taxon>Embryophyta</taxon>
        <taxon>Tracheophyta</taxon>
        <taxon>Spermatophyta</taxon>
        <taxon>Magnoliopsida</taxon>
        <taxon>eudicotyledons</taxon>
        <taxon>Gunneridae</taxon>
        <taxon>Pentapetalae</taxon>
        <taxon>rosids</taxon>
        <taxon>fabids</taxon>
        <taxon>Malpighiales</taxon>
        <taxon>Erythroxylaceae</taxon>
        <taxon>Erythroxylum</taxon>
    </lineage>
</organism>
<dbReference type="PANTHER" id="PTHR31286:SF99">
    <property type="entry name" value="DUF4283 DOMAIN-CONTAINING PROTEIN"/>
    <property type="match status" value="1"/>
</dbReference>
<reference evidence="4 5" key="1">
    <citation type="submission" date="2021-09" db="EMBL/GenBank/DDBJ databases">
        <title>Genomic insights and catalytic innovation underlie evolution of tropane alkaloids biosynthesis.</title>
        <authorList>
            <person name="Wang Y.-J."/>
            <person name="Tian T."/>
            <person name="Huang J.-P."/>
            <person name="Huang S.-X."/>
        </authorList>
    </citation>
    <scope>NUCLEOTIDE SEQUENCE [LARGE SCALE GENOMIC DNA]</scope>
    <source>
        <strain evidence="4">KIB-2018</strain>
        <tissue evidence="4">Leaf</tissue>
    </source>
</reference>
<evidence type="ECO:0000313" key="5">
    <source>
        <dbReference type="Proteomes" id="UP001159364"/>
    </source>
</evidence>
<dbReference type="InterPro" id="IPR001878">
    <property type="entry name" value="Znf_CCHC"/>
</dbReference>
<dbReference type="Proteomes" id="UP001159364">
    <property type="component" value="Linkage Group LG10"/>
</dbReference>
<keyword evidence="1" id="KW-0862">Zinc</keyword>
<name>A0AAV8SKK5_9ROSI</name>
<feature type="compositionally biased region" description="Polar residues" evidence="2">
    <location>
        <begin position="188"/>
        <end position="198"/>
    </location>
</feature>
<evidence type="ECO:0000313" key="4">
    <source>
        <dbReference type="EMBL" id="KAJ8752588.1"/>
    </source>
</evidence>
<sequence length="221" mass="24345">MESPAQEGQSSKWGRTRKRDDEPLPTPQMSYRAAVAGDAQANMHTDMNNWVDDEDITIEDGDIPPTEEVEGGINLSQSFKNKLDNQRAKAVVVNLLGCKIGFRLLQPRTTVRIDEATMKMHQGKFSRLAVDVDLSSPLRHNVDLDGETLRIAYKGLPQLCYVCGKITHTASACPQRPCEEMETIIPSNNENHIGTMTGTPAPRGPPLDGKPPADHPFGYVP</sequence>
<dbReference type="InterPro" id="IPR040256">
    <property type="entry name" value="At4g02000-like"/>
</dbReference>
<dbReference type="EMBL" id="JAIWQS010000010">
    <property type="protein sequence ID" value="KAJ8752588.1"/>
    <property type="molecule type" value="Genomic_DNA"/>
</dbReference>
<dbReference type="PANTHER" id="PTHR31286">
    <property type="entry name" value="GLYCINE-RICH CELL WALL STRUCTURAL PROTEIN 1.8-LIKE"/>
    <property type="match status" value="1"/>
</dbReference>
<dbReference type="GO" id="GO:0008270">
    <property type="term" value="F:zinc ion binding"/>
    <property type="evidence" value="ECO:0007669"/>
    <property type="project" value="UniProtKB-KW"/>
</dbReference>
<comment type="caution">
    <text evidence="4">The sequence shown here is derived from an EMBL/GenBank/DDBJ whole genome shotgun (WGS) entry which is preliminary data.</text>
</comment>
<proteinExistence type="predicted"/>
<keyword evidence="1" id="KW-0863">Zinc-finger</keyword>
<dbReference type="AlphaFoldDB" id="A0AAV8SKK5"/>
<dbReference type="PROSITE" id="PS50158">
    <property type="entry name" value="ZF_CCHC"/>
    <property type="match status" value="1"/>
</dbReference>
<keyword evidence="1" id="KW-0479">Metal-binding</keyword>
<feature type="domain" description="CCHC-type" evidence="3">
    <location>
        <begin position="160"/>
        <end position="175"/>
    </location>
</feature>
<evidence type="ECO:0000259" key="3">
    <source>
        <dbReference type="PROSITE" id="PS50158"/>
    </source>
</evidence>
<feature type="region of interest" description="Disordered" evidence="2">
    <location>
        <begin position="1"/>
        <end position="30"/>
    </location>
</feature>
<evidence type="ECO:0000256" key="1">
    <source>
        <dbReference type="PROSITE-ProRule" id="PRU00047"/>
    </source>
</evidence>
<evidence type="ECO:0000256" key="2">
    <source>
        <dbReference type="SAM" id="MobiDB-lite"/>
    </source>
</evidence>
<feature type="region of interest" description="Disordered" evidence="2">
    <location>
        <begin position="188"/>
        <end position="221"/>
    </location>
</feature>
<protein>
    <recommendedName>
        <fullName evidence="3">CCHC-type domain-containing protein</fullName>
    </recommendedName>
</protein>
<keyword evidence="5" id="KW-1185">Reference proteome</keyword>
<feature type="compositionally biased region" description="Polar residues" evidence="2">
    <location>
        <begin position="1"/>
        <end position="13"/>
    </location>
</feature>
<dbReference type="GO" id="GO:0003676">
    <property type="term" value="F:nucleic acid binding"/>
    <property type="evidence" value="ECO:0007669"/>
    <property type="project" value="InterPro"/>
</dbReference>
<gene>
    <name evidence="4" type="ORF">K2173_005477</name>
</gene>